<evidence type="ECO:0000256" key="1">
    <source>
        <dbReference type="SAM" id="MobiDB-lite"/>
    </source>
</evidence>
<dbReference type="PROSITE" id="PS51140">
    <property type="entry name" value="CUE"/>
    <property type="match status" value="1"/>
</dbReference>
<proteinExistence type="predicted"/>
<accession>A0ABQ9F0Z7</accession>
<feature type="domain" description="CUE" evidence="2">
    <location>
        <begin position="292"/>
        <end position="332"/>
    </location>
</feature>
<gene>
    <name evidence="3" type="ORF">KUTeg_011359</name>
</gene>
<feature type="region of interest" description="Disordered" evidence="1">
    <location>
        <begin position="1"/>
        <end position="122"/>
    </location>
</feature>
<feature type="compositionally biased region" description="Polar residues" evidence="1">
    <location>
        <begin position="47"/>
        <end position="66"/>
    </location>
</feature>
<name>A0ABQ9F0Z7_TEGGR</name>
<dbReference type="Gene3D" id="1.10.8.10">
    <property type="entry name" value="DNA helicase RuvA subunit, C-terminal domain"/>
    <property type="match status" value="1"/>
</dbReference>
<dbReference type="Proteomes" id="UP001217089">
    <property type="component" value="Unassembled WGS sequence"/>
</dbReference>
<feature type="region of interest" description="Disordered" evidence="1">
    <location>
        <begin position="136"/>
        <end position="251"/>
    </location>
</feature>
<feature type="compositionally biased region" description="Basic and acidic residues" evidence="1">
    <location>
        <begin position="203"/>
        <end position="228"/>
    </location>
</feature>
<dbReference type="PANTHER" id="PTHR22529">
    <property type="entry name" value="EPITHELIAL-STROMAL INTERACTION PROTEIN 1"/>
    <property type="match status" value="1"/>
</dbReference>
<evidence type="ECO:0000313" key="3">
    <source>
        <dbReference type="EMBL" id="KAJ8311090.1"/>
    </source>
</evidence>
<comment type="caution">
    <text evidence="3">The sequence shown here is derived from an EMBL/GenBank/DDBJ whole genome shotgun (WGS) entry which is preliminary data.</text>
</comment>
<feature type="compositionally biased region" description="Low complexity" evidence="1">
    <location>
        <begin position="34"/>
        <end position="45"/>
    </location>
</feature>
<dbReference type="InterPro" id="IPR026185">
    <property type="entry name" value="EPSTI1"/>
</dbReference>
<feature type="compositionally biased region" description="Basic and acidic residues" evidence="1">
    <location>
        <begin position="99"/>
        <end position="122"/>
    </location>
</feature>
<sequence length="332" mass="37930">MSKTFTSRPAVAHSRGRGTASRQTQTIPGQQNKTSTSNTASRATAGLKNQSLVTSPSKRTGMSTAGQPGMEGRETSPQRNQQEIGQRMSYEGCYTKISPNERKRQEISNQARKEEENYQAFKEKNRLAHVSYIGTAGGGQISKTDSRQKLEQNHRTSQYDTRLKQQKWREDKKKQEELTHQQRKDTQRQKAVKNEQMSLQQQRDQKQKWDEDRKKKNEEFLRRFEKKTTAVTKQETTARTESSNDKGLVMNKGNHNNTLGATGFTDPNTNITNVPVGHQQSDVISPGRNSSTFDRNIETLQDMFPHYDVEMLQDILHQTDNSLEDAMQLLHA</sequence>
<dbReference type="PANTHER" id="PTHR22529:SF1">
    <property type="entry name" value="EPITHELIAL-STROMAL INTERACTION PROTEIN 1"/>
    <property type="match status" value="1"/>
</dbReference>
<feature type="compositionally biased region" description="Basic and acidic residues" evidence="1">
    <location>
        <begin position="161"/>
        <end position="188"/>
    </location>
</feature>
<evidence type="ECO:0000313" key="4">
    <source>
        <dbReference type="Proteomes" id="UP001217089"/>
    </source>
</evidence>
<dbReference type="EMBL" id="JARBDR010000583">
    <property type="protein sequence ID" value="KAJ8311090.1"/>
    <property type="molecule type" value="Genomic_DNA"/>
</dbReference>
<reference evidence="3 4" key="1">
    <citation type="submission" date="2022-12" db="EMBL/GenBank/DDBJ databases">
        <title>Chromosome-level genome of Tegillarca granosa.</title>
        <authorList>
            <person name="Kim J."/>
        </authorList>
    </citation>
    <scope>NUCLEOTIDE SEQUENCE [LARGE SCALE GENOMIC DNA]</scope>
    <source>
        <strain evidence="3">Teg-2019</strain>
        <tissue evidence="3">Adductor muscle</tissue>
    </source>
</reference>
<dbReference type="InterPro" id="IPR009060">
    <property type="entry name" value="UBA-like_sf"/>
</dbReference>
<dbReference type="CDD" id="cd14279">
    <property type="entry name" value="CUE"/>
    <property type="match status" value="1"/>
</dbReference>
<feature type="compositionally biased region" description="Polar residues" evidence="1">
    <location>
        <begin position="20"/>
        <end position="33"/>
    </location>
</feature>
<evidence type="ECO:0000259" key="2">
    <source>
        <dbReference type="PROSITE" id="PS51140"/>
    </source>
</evidence>
<dbReference type="Pfam" id="PF02845">
    <property type="entry name" value="CUE"/>
    <property type="match status" value="1"/>
</dbReference>
<keyword evidence="4" id="KW-1185">Reference proteome</keyword>
<dbReference type="InterPro" id="IPR003892">
    <property type="entry name" value="CUE"/>
</dbReference>
<feature type="compositionally biased region" description="Basic and acidic residues" evidence="1">
    <location>
        <begin position="144"/>
        <end position="154"/>
    </location>
</feature>
<organism evidence="3 4">
    <name type="scientific">Tegillarca granosa</name>
    <name type="common">Malaysian cockle</name>
    <name type="synonym">Anadara granosa</name>
    <dbReference type="NCBI Taxonomy" id="220873"/>
    <lineage>
        <taxon>Eukaryota</taxon>
        <taxon>Metazoa</taxon>
        <taxon>Spiralia</taxon>
        <taxon>Lophotrochozoa</taxon>
        <taxon>Mollusca</taxon>
        <taxon>Bivalvia</taxon>
        <taxon>Autobranchia</taxon>
        <taxon>Pteriomorphia</taxon>
        <taxon>Arcoida</taxon>
        <taxon>Arcoidea</taxon>
        <taxon>Arcidae</taxon>
        <taxon>Tegillarca</taxon>
    </lineage>
</organism>
<protein>
    <recommendedName>
        <fullName evidence="2">CUE domain-containing protein</fullName>
    </recommendedName>
</protein>
<dbReference type="SUPFAM" id="SSF46934">
    <property type="entry name" value="UBA-like"/>
    <property type="match status" value="1"/>
</dbReference>